<evidence type="ECO:0000313" key="3">
    <source>
        <dbReference type="Proteomes" id="UP000314285"/>
    </source>
</evidence>
<dbReference type="AlphaFoldDB" id="A0A8H2PU45"/>
<sequence>MKKLILAVVLGIGIATSLYASTDISSIRGSTEFVEIGNTQARMVDVLGNPESSFKHIIHDRKGWPHAAVSYIYSVNGQRYTIVVVDGKIYRIIWER</sequence>
<dbReference type="Proteomes" id="UP000314285">
    <property type="component" value="Unassembled WGS sequence"/>
</dbReference>
<gene>
    <name evidence="2" type="ORF">FHY67_14985</name>
</gene>
<organism evidence="2 3">
    <name type="scientific">Acinetobacter radioresistens</name>
    <dbReference type="NCBI Taxonomy" id="40216"/>
    <lineage>
        <taxon>Bacteria</taxon>
        <taxon>Pseudomonadati</taxon>
        <taxon>Pseudomonadota</taxon>
        <taxon>Gammaproteobacteria</taxon>
        <taxon>Moraxellales</taxon>
        <taxon>Moraxellaceae</taxon>
        <taxon>Acinetobacter</taxon>
    </lineage>
</organism>
<evidence type="ECO:0008006" key="4">
    <source>
        <dbReference type="Google" id="ProtNLM"/>
    </source>
</evidence>
<protein>
    <recommendedName>
        <fullName evidence="4">DUF2845 domain-containing protein</fullName>
    </recommendedName>
</protein>
<evidence type="ECO:0000256" key="1">
    <source>
        <dbReference type="SAM" id="SignalP"/>
    </source>
</evidence>
<name>A0A8H2PU45_ACIRA</name>
<proteinExistence type="predicted"/>
<accession>A0A8H2PU45</accession>
<keyword evidence="1" id="KW-0732">Signal</keyword>
<feature type="signal peptide" evidence="1">
    <location>
        <begin position="1"/>
        <end position="20"/>
    </location>
</feature>
<reference evidence="2 3" key="1">
    <citation type="submission" date="2019-06" db="EMBL/GenBank/DDBJ databases">
        <title>Genome of Acinetobacter radioresistens APH1, a phenol degrading strain.</title>
        <authorList>
            <person name="Liu Y."/>
        </authorList>
    </citation>
    <scope>NUCLEOTIDE SEQUENCE [LARGE SCALE GENOMIC DNA]</scope>
    <source>
        <strain evidence="2 3">APH1</strain>
    </source>
</reference>
<comment type="caution">
    <text evidence="2">The sequence shown here is derived from an EMBL/GenBank/DDBJ whole genome shotgun (WGS) entry which is preliminary data.</text>
</comment>
<feature type="chain" id="PRO_5034723340" description="DUF2845 domain-containing protein" evidence="1">
    <location>
        <begin position="21"/>
        <end position="96"/>
    </location>
</feature>
<dbReference type="EMBL" id="VFBM01000024">
    <property type="protein sequence ID" value="TNX85356.1"/>
    <property type="molecule type" value="Genomic_DNA"/>
</dbReference>
<evidence type="ECO:0000313" key="2">
    <source>
        <dbReference type="EMBL" id="TNX85356.1"/>
    </source>
</evidence>
<dbReference type="RefSeq" id="WP_016801211.1">
    <property type="nucleotide sequence ID" value="NZ_CP157451.1"/>
</dbReference>